<feature type="transmembrane region" description="Helical" evidence="1">
    <location>
        <begin position="30"/>
        <end position="54"/>
    </location>
</feature>
<protein>
    <submittedName>
        <fullName evidence="2">Uncharacterized protein</fullName>
    </submittedName>
</protein>
<feature type="transmembrane region" description="Helical" evidence="1">
    <location>
        <begin position="90"/>
        <end position="123"/>
    </location>
</feature>
<proteinExistence type="predicted"/>
<feature type="transmembrane region" description="Helical" evidence="1">
    <location>
        <begin position="173"/>
        <end position="197"/>
    </location>
</feature>
<keyword evidence="1" id="KW-0812">Transmembrane</keyword>
<keyword evidence="1" id="KW-1133">Transmembrane helix</keyword>
<feature type="transmembrane region" description="Helical" evidence="1">
    <location>
        <begin position="217"/>
        <end position="239"/>
    </location>
</feature>
<dbReference type="EMBL" id="FJ545274">
    <property type="protein sequence ID" value="ACN69976.1"/>
    <property type="molecule type" value="Genomic_DNA"/>
</dbReference>
<feature type="transmembrane region" description="Helical" evidence="1">
    <location>
        <begin position="143"/>
        <end position="166"/>
    </location>
</feature>
<evidence type="ECO:0000313" key="2">
    <source>
        <dbReference type="EMBL" id="ACN69976.1"/>
    </source>
</evidence>
<sequence length="253" mass="26764">MQCALSDGGGGRGVELVDAFLQGIPQPEDLWAFAVHGVFGPGVAVTVYLLYVLVTAWLGTIRSTVTLVRRLGGVAHDAHVRLVEMSATQITAAVGLSLLLALVLCGWLTGVLVIGNLIAFAYQKSGHDFLELQTRDAASLVDWLQWNAFTKGYLIAALAVVLIAAVHRGSPNLGFLAFLIGIPAMPWGLSIAVLVVFETILGCFAWMGTGDYSAGAGFTWHLAFAAVVAAYLGACVVALRAARSLGRLWLARE</sequence>
<accession>C5HV02</accession>
<keyword evidence="1" id="KW-0472">Membrane</keyword>
<name>C5HV02_STRAT</name>
<dbReference type="AlphaFoldDB" id="C5HV02"/>
<organism evidence="2">
    <name type="scientific">Streptomyces antibioticus</name>
    <dbReference type="NCBI Taxonomy" id="1890"/>
    <lineage>
        <taxon>Bacteria</taxon>
        <taxon>Bacillati</taxon>
        <taxon>Actinomycetota</taxon>
        <taxon>Actinomycetes</taxon>
        <taxon>Kitasatosporales</taxon>
        <taxon>Streptomycetaceae</taxon>
        <taxon>Streptomyces</taxon>
    </lineage>
</organism>
<evidence type="ECO:0000256" key="1">
    <source>
        <dbReference type="SAM" id="Phobius"/>
    </source>
</evidence>
<reference evidence="2" key="1">
    <citation type="journal article" date="2009" name="ChemBioChem">
        <title>Analysis of the indanomycin biosynthetic gene cluster from Streptomyces antibioticus NRRL 8167.</title>
        <authorList>
            <person name="Kelly W.L."/>
            <person name="Li C."/>
            <person name="Roege K.E."/>
        </authorList>
    </citation>
    <scope>NUCLEOTIDE SEQUENCE</scope>
    <source>
        <strain evidence="2">NRRL8167</strain>
    </source>
</reference>